<evidence type="ECO:0000313" key="7">
    <source>
        <dbReference type="EMBL" id="MBP2325029.1"/>
    </source>
</evidence>
<sequence>MPSIEFRILGRIEVHTDAGTVALGSLKQRILLATLLLNPGRTVPVRKLIRSLWGEEPPPSAMANLRTYANRLRQVIPDCPGGGQRITGRAASYELALQQDELDLHVFTKRAGTGQVALSRGDHATAARHLGEALSACRGAVLEDLADSEALAGLIAPVEELRLSVTEDYLDARLGLGEHREMIAPLRAFVAEHPLRERAWAQLVTALYRSGDPAGALAVYADCRRALADHLGLEPSPELAELHQAVLDRDPRLTRAPAISIHAKTPQTPTPRELPVRCQAFVGRVQDAAPLHDLLLQPEHHGPRVAVVHGPCGIGKSALVLDVAHQVAPQFPGGQLYIDLGSDGPATRVPQRLLRHLGVPTSDIPRELDEASAVLRSHLAHRAVLLVLDGATEPASLRNLVPALGSCAMLITSRSPLMLDGAEHFALGPLPDAEGHELLARLAGQARVDAEPAAAAEIVRYCHGIPLALRIAGTILAYRPARSLCWLARRLASEQHRLDELSFGGESIRALYSSAFDPVGQDPLAAAAFRLLGRPGFEVCGITEASAAIGVGAMRAEAALDRLVDLGLAEWVERDTYRLPPLMRLFSAELGAEVPPQRSASAL</sequence>
<dbReference type="InterPro" id="IPR005158">
    <property type="entry name" value="BTAD"/>
</dbReference>
<dbReference type="InterPro" id="IPR016032">
    <property type="entry name" value="Sig_transdc_resp-reg_C-effctor"/>
</dbReference>
<dbReference type="Pfam" id="PF03704">
    <property type="entry name" value="BTAD"/>
    <property type="match status" value="1"/>
</dbReference>
<dbReference type="InterPro" id="IPR011990">
    <property type="entry name" value="TPR-like_helical_dom_sf"/>
</dbReference>
<dbReference type="CDD" id="cd15831">
    <property type="entry name" value="BTAD"/>
    <property type="match status" value="1"/>
</dbReference>
<dbReference type="PRINTS" id="PR00364">
    <property type="entry name" value="DISEASERSIST"/>
</dbReference>
<dbReference type="InterPro" id="IPR027417">
    <property type="entry name" value="P-loop_NTPase"/>
</dbReference>
<keyword evidence="8" id="KW-1185">Reference proteome</keyword>
<dbReference type="Gene3D" id="3.40.50.300">
    <property type="entry name" value="P-loop containing nucleotide triphosphate hydrolases"/>
    <property type="match status" value="1"/>
</dbReference>
<dbReference type="InterPro" id="IPR042197">
    <property type="entry name" value="Apaf_helical"/>
</dbReference>
<dbReference type="SUPFAM" id="SSF46894">
    <property type="entry name" value="C-terminal effector domain of the bipartite response regulators"/>
    <property type="match status" value="1"/>
</dbReference>
<dbReference type="Gene3D" id="1.10.10.10">
    <property type="entry name" value="Winged helix-like DNA-binding domain superfamily/Winged helix DNA-binding domain"/>
    <property type="match status" value="1"/>
</dbReference>
<organism evidence="7 8">
    <name type="scientific">Kibdelosporangium banguiense</name>
    <dbReference type="NCBI Taxonomy" id="1365924"/>
    <lineage>
        <taxon>Bacteria</taxon>
        <taxon>Bacillati</taxon>
        <taxon>Actinomycetota</taxon>
        <taxon>Actinomycetes</taxon>
        <taxon>Pseudonocardiales</taxon>
        <taxon>Pseudonocardiaceae</taxon>
        <taxon>Kibdelosporangium</taxon>
    </lineage>
</organism>
<evidence type="ECO:0000259" key="6">
    <source>
        <dbReference type="PROSITE" id="PS51755"/>
    </source>
</evidence>
<dbReference type="Gene3D" id="1.10.8.430">
    <property type="entry name" value="Helical domain of apoptotic protease-activating factors"/>
    <property type="match status" value="1"/>
</dbReference>
<dbReference type="EMBL" id="JAGINW010000001">
    <property type="protein sequence ID" value="MBP2325029.1"/>
    <property type="molecule type" value="Genomic_DNA"/>
</dbReference>
<dbReference type="RefSeq" id="WP_209642282.1">
    <property type="nucleotide sequence ID" value="NZ_JAGINW010000001.1"/>
</dbReference>
<proteinExistence type="inferred from homology"/>
<name>A0ABS4TM04_9PSEU</name>
<comment type="similarity">
    <text evidence="1">Belongs to the AfsR/DnrI/RedD regulatory family.</text>
</comment>
<dbReference type="SMART" id="SM00862">
    <property type="entry name" value="Trans_reg_C"/>
    <property type="match status" value="1"/>
</dbReference>
<evidence type="ECO:0000256" key="3">
    <source>
        <dbReference type="ARBA" id="ARBA00023125"/>
    </source>
</evidence>
<dbReference type="PROSITE" id="PS51755">
    <property type="entry name" value="OMPR_PHOB"/>
    <property type="match status" value="1"/>
</dbReference>
<dbReference type="PANTHER" id="PTHR35807">
    <property type="entry name" value="TRANSCRIPTIONAL REGULATOR REDD-RELATED"/>
    <property type="match status" value="1"/>
</dbReference>
<dbReference type="SUPFAM" id="SSF52540">
    <property type="entry name" value="P-loop containing nucleoside triphosphate hydrolases"/>
    <property type="match status" value="1"/>
</dbReference>
<keyword evidence="3 5" id="KW-0238">DNA-binding</keyword>
<dbReference type="Pfam" id="PF00486">
    <property type="entry name" value="Trans_reg_C"/>
    <property type="match status" value="1"/>
</dbReference>
<accession>A0ABS4TM04</accession>
<dbReference type="GO" id="GO:0003677">
    <property type="term" value="F:DNA binding"/>
    <property type="evidence" value="ECO:0007669"/>
    <property type="project" value="UniProtKB-KW"/>
</dbReference>
<keyword evidence="4" id="KW-0804">Transcription</keyword>
<dbReference type="SMART" id="SM01043">
    <property type="entry name" value="BTAD"/>
    <property type="match status" value="1"/>
</dbReference>
<evidence type="ECO:0000256" key="2">
    <source>
        <dbReference type="ARBA" id="ARBA00023015"/>
    </source>
</evidence>
<keyword evidence="2" id="KW-0805">Transcription regulation</keyword>
<feature type="DNA-binding region" description="OmpR/PhoB-type" evidence="5">
    <location>
        <begin position="1"/>
        <end position="97"/>
    </location>
</feature>
<dbReference type="Gene3D" id="1.25.40.10">
    <property type="entry name" value="Tetratricopeptide repeat domain"/>
    <property type="match status" value="1"/>
</dbReference>
<gene>
    <name evidence="7" type="ORF">JOF56_005414</name>
</gene>
<dbReference type="InterPro" id="IPR036388">
    <property type="entry name" value="WH-like_DNA-bd_sf"/>
</dbReference>
<dbReference type="SUPFAM" id="SSF48452">
    <property type="entry name" value="TPR-like"/>
    <property type="match status" value="1"/>
</dbReference>
<dbReference type="PANTHER" id="PTHR35807:SF1">
    <property type="entry name" value="TRANSCRIPTIONAL REGULATOR REDD"/>
    <property type="match status" value="1"/>
</dbReference>
<dbReference type="InterPro" id="IPR051677">
    <property type="entry name" value="AfsR-DnrI-RedD_regulator"/>
</dbReference>
<feature type="domain" description="OmpR/PhoB-type" evidence="6">
    <location>
        <begin position="1"/>
        <end position="97"/>
    </location>
</feature>
<protein>
    <submittedName>
        <fullName evidence="7">DNA-binding SARP family transcriptional activator</fullName>
    </submittedName>
</protein>
<evidence type="ECO:0000256" key="4">
    <source>
        <dbReference type="ARBA" id="ARBA00023163"/>
    </source>
</evidence>
<dbReference type="Proteomes" id="UP001519332">
    <property type="component" value="Unassembled WGS sequence"/>
</dbReference>
<evidence type="ECO:0000256" key="1">
    <source>
        <dbReference type="ARBA" id="ARBA00005820"/>
    </source>
</evidence>
<comment type="caution">
    <text evidence="7">The sequence shown here is derived from an EMBL/GenBank/DDBJ whole genome shotgun (WGS) entry which is preliminary data.</text>
</comment>
<reference evidence="7 8" key="1">
    <citation type="submission" date="2021-03" db="EMBL/GenBank/DDBJ databases">
        <title>Sequencing the genomes of 1000 actinobacteria strains.</title>
        <authorList>
            <person name="Klenk H.-P."/>
        </authorList>
    </citation>
    <scope>NUCLEOTIDE SEQUENCE [LARGE SCALE GENOMIC DNA]</scope>
    <source>
        <strain evidence="7 8">DSM 46670</strain>
    </source>
</reference>
<evidence type="ECO:0000256" key="5">
    <source>
        <dbReference type="PROSITE-ProRule" id="PRU01091"/>
    </source>
</evidence>
<evidence type="ECO:0000313" key="8">
    <source>
        <dbReference type="Proteomes" id="UP001519332"/>
    </source>
</evidence>
<dbReference type="InterPro" id="IPR001867">
    <property type="entry name" value="OmpR/PhoB-type_DNA-bd"/>
</dbReference>